<dbReference type="Gene3D" id="3.30.70.3290">
    <property type="match status" value="1"/>
</dbReference>
<dbReference type="InterPro" id="IPR001227">
    <property type="entry name" value="Ac_transferase_dom_sf"/>
</dbReference>
<keyword evidence="1" id="KW-0596">Phosphopantetheine</keyword>
<evidence type="ECO:0000256" key="3">
    <source>
        <dbReference type="ARBA" id="ARBA00022679"/>
    </source>
</evidence>
<dbReference type="PANTHER" id="PTHR43775">
    <property type="entry name" value="FATTY ACID SYNTHASE"/>
    <property type="match status" value="1"/>
</dbReference>
<dbReference type="InterPro" id="IPR018201">
    <property type="entry name" value="Ketoacyl_synth_AS"/>
</dbReference>
<dbReference type="SUPFAM" id="SSF52151">
    <property type="entry name" value="FabD/lysophospholipase-like"/>
    <property type="match status" value="1"/>
</dbReference>
<dbReference type="InterPro" id="IPR036736">
    <property type="entry name" value="ACP-like_sf"/>
</dbReference>
<name>A0ABS0GXJ2_9ACTN</name>
<dbReference type="Gene3D" id="6.10.140.1830">
    <property type="match status" value="1"/>
</dbReference>
<sequence>MSERDNRRIDQSAAVLDEPVAVIGLACRLPGAPNPEGFWELLAAGRDAVTEAPVDRWDPAVLPAPRYGGFLDDVEGFDAAFFGIPPREAAAMDPQQRLMLELSWEALEHARIVPERLRGSRTGVFVGAIGDDYATMVHRHGAALVDRHTFTGLHRAIIANRVSYRLGLRGPSLAVDAAQSSSLVSVHLACESLRRGESTLALAGGVNLNLTAESTVKAARFGGLSPDGRCWTFDARANGFVRGEGAGVVVLKKLSQAMTDGDPVWCVILGGAVNNDGESDGLTVPSQRAQEDVLREAYARAGLDPTVVQYVELHGSGTPVGDPIEAGALGRVLGTGRLDGEPLLVGSVKTNIGHLEGAGGIAGLIKVALSIGHGQIPASLNFETANPRIPLDEWGLRVQTGPGTRPWADRSVVAGVSSFGMGGTNCHLVLGGPPQGATPAVDPSPVPAVHGPVDPDGPVTPDPAPEPEMAWTLSGRSLAGLRAGAERLSESVAGDGGASLADVAFSLATSRTAFEWRGVVLGSGRDALRDGLAQLAAGVLAPDVLTGSVVGGVGPVLVFPGQGAQWAGMAVELWDTSPVFAARMAECERALRPYVDWSLRDVVRSVPGAPSLDRVDVVQPVLLAVMVSLAAVWESIGVTPAAVVGHSQGEIAAAVVAGVLSLDDAVRVVALRSRVLASAAPGGGMVSVGLPVEEVSRRLAPSVWVAAVNGTASTVVAGTVEALTGWVPALEADGVRVRWIEVDYASHTPLMDALRAPLEELLGEVPTAPGRMPLVSSMTGDVVDAAALSAGYWFDNLRSAVRFDLAVATLVQSGHRLFIECSAHPILTQGIEEILDAAGCVGAAIATLQRGDGGLGRFRRAAGAAWVGGAPVDWAELTPSSRSVSLPTYPFQRERHWLPPVPHTDEDRFWAAVAGQDLETLTATLGTDLDQRGALGSLLPALADWHRQHRELPAGPWREDETTDAATTAGRDPRFAALGAQERERAMLDLVRGTAAALLGHPGGDDVAVEASFKSLGFDSLGSVELRNRLAAATGLRLPATLLFDRPTPLAVARYLAAELAGAQVAGSDDSAPAAATDEPIAIVAMSCRYPGGVDSPEALWHVLADGADAVSEFPTNRGWDLENLFHDDPDHRGTSYVRRGGFLYDADLFDAEFFGISPREATAMDPQQRLLLETSWEAFERAGIAADSLRGSRTGVFVGAMSQEYGPPLHDASSDAAGFRLTGTTASVITGRVAYHFGLEGPAVTVDTACSSSLVAVHLACESLRRGESSVALAGGVTVMATPGMFVEFSRQRGLSVDGRCKAFAAGADGTAWSEGVGVLVLQRLSDAVAAGRPVLAVVSGSAVNQDGASNGLTAPNGPAQQRVIRQALAAAGVQPGGVDVVEAHGTGTRLGDPIEAQALLATYGRDRSVDRPVWLRSVKS</sequence>
<evidence type="ECO:0000313" key="7">
    <source>
        <dbReference type="EMBL" id="MBF9130923.1"/>
    </source>
</evidence>
<dbReference type="InterPro" id="IPR020841">
    <property type="entry name" value="PKS_Beta-ketoAc_synthase_dom"/>
</dbReference>
<dbReference type="GO" id="GO:0016746">
    <property type="term" value="F:acyltransferase activity"/>
    <property type="evidence" value="ECO:0007669"/>
    <property type="project" value="UniProtKB-KW"/>
</dbReference>
<dbReference type="Pfam" id="PF00550">
    <property type="entry name" value="PP-binding"/>
    <property type="match status" value="1"/>
</dbReference>
<dbReference type="SUPFAM" id="SSF47336">
    <property type="entry name" value="ACP-like"/>
    <property type="match status" value="1"/>
</dbReference>
<evidence type="ECO:0000256" key="1">
    <source>
        <dbReference type="ARBA" id="ARBA00022450"/>
    </source>
</evidence>
<keyword evidence="7" id="KW-0012">Acyltransferase</keyword>
<dbReference type="InterPro" id="IPR014030">
    <property type="entry name" value="Ketoacyl_synth_N"/>
</dbReference>
<reference evidence="7 8" key="1">
    <citation type="submission" date="2020-11" db="EMBL/GenBank/DDBJ databases">
        <title>A novel isolate from a Black sea contaminated sediment with potential to produce alkanes: Plantactinospora alkalitolerans sp. nov.</title>
        <authorList>
            <person name="Carro L."/>
            <person name="Veyisoglu A."/>
            <person name="Guven K."/>
            <person name="Schumann P."/>
            <person name="Klenk H.-P."/>
            <person name="Sahin N."/>
        </authorList>
    </citation>
    <scope>NUCLEOTIDE SEQUENCE [LARGE SCALE GENOMIC DNA]</scope>
    <source>
        <strain evidence="7 8">S1510</strain>
    </source>
</reference>
<dbReference type="RefSeq" id="WP_196202486.1">
    <property type="nucleotide sequence ID" value="NZ_JADPUN010000175.1"/>
</dbReference>
<dbReference type="Gene3D" id="3.40.366.10">
    <property type="entry name" value="Malonyl-Coenzyme A Acyl Carrier Protein, domain 2"/>
    <property type="match status" value="1"/>
</dbReference>
<evidence type="ECO:0000313" key="8">
    <source>
        <dbReference type="Proteomes" id="UP000638560"/>
    </source>
</evidence>
<dbReference type="Gene3D" id="3.40.47.10">
    <property type="match status" value="2"/>
</dbReference>
<keyword evidence="2" id="KW-0597">Phosphoprotein</keyword>
<dbReference type="PANTHER" id="PTHR43775:SF37">
    <property type="entry name" value="SI:DKEY-61P9.11"/>
    <property type="match status" value="1"/>
</dbReference>
<dbReference type="Pfam" id="PF00109">
    <property type="entry name" value="ketoacyl-synt"/>
    <property type="match status" value="2"/>
</dbReference>
<evidence type="ECO:0000259" key="6">
    <source>
        <dbReference type="PROSITE" id="PS52004"/>
    </source>
</evidence>
<dbReference type="Gene3D" id="1.10.1200.10">
    <property type="entry name" value="ACP-like"/>
    <property type="match status" value="1"/>
</dbReference>
<dbReference type="Pfam" id="PF16197">
    <property type="entry name" value="KAsynt_C_assoc"/>
    <property type="match status" value="1"/>
</dbReference>
<dbReference type="InterPro" id="IPR006162">
    <property type="entry name" value="Ppantetheine_attach_site"/>
</dbReference>
<dbReference type="Pfam" id="PF18369">
    <property type="entry name" value="PKS_DE"/>
    <property type="match status" value="1"/>
</dbReference>
<dbReference type="PROSITE" id="PS00012">
    <property type="entry name" value="PHOSPHOPANTETHEINE"/>
    <property type="match status" value="1"/>
</dbReference>
<dbReference type="InterPro" id="IPR016036">
    <property type="entry name" value="Malonyl_transacylase_ACP-bd"/>
</dbReference>
<dbReference type="SMART" id="SM00823">
    <property type="entry name" value="PKS_PP"/>
    <property type="match status" value="1"/>
</dbReference>
<feature type="domain" description="Ketosynthase family 3 (KS3)" evidence="6">
    <location>
        <begin position="17"/>
        <end position="432"/>
    </location>
</feature>
<dbReference type="CDD" id="cd00833">
    <property type="entry name" value="PKS"/>
    <property type="match status" value="2"/>
</dbReference>
<dbReference type="InterPro" id="IPR050091">
    <property type="entry name" value="PKS_NRPS_Biosynth_Enz"/>
</dbReference>
<dbReference type="Pfam" id="PF02801">
    <property type="entry name" value="Ketoacyl-synt_C"/>
    <property type="match status" value="2"/>
</dbReference>
<keyword evidence="3" id="KW-0808">Transferase</keyword>
<proteinExistence type="predicted"/>
<dbReference type="InterPro" id="IPR041618">
    <property type="entry name" value="PKS_DE"/>
</dbReference>
<accession>A0ABS0GXJ2</accession>
<dbReference type="SUPFAM" id="SSF55048">
    <property type="entry name" value="Probable ACP-binding domain of malonyl-CoA ACP transacylase"/>
    <property type="match status" value="1"/>
</dbReference>
<comment type="caution">
    <text evidence="7">The sequence shown here is derived from an EMBL/GenBank/DDBJ whole genome shotgun (WGS) entry which is preliminary data.</text>
</comment>
<feature type="non-terminal residue" evidence="7">
    <location>
        <position position="1422"/>
    </location>
</feature>
<gene>
    <name evidence="7" type="ORF">I0C86_18445</name>
</gene>
<dbReference type="SMART" id="SM00825">
    <property type="entry name" value="PKS_KS"/>
    <property type="match status" value="2"/>
</dbReference>
<evidence type="ECO:0000259" key="5">
    <source>
        <dbReference type="PROSITE" id="PS50075"/>
    </source>
</evidence>
<feature type="compositionally biased region" description="Low complexity" evidence="4">
    <location>
        <begin position="447"/>
        <end position="457"/>
    </location>
</feature>
<dbReference type="InterPro" id="IPR014043">
    <property type="entry name" value="Acyl_transferase_dom"/>
</dbReference>
<dbReference type="PROSITE" id="PS50075">
    <property type="entry name" value="CARRIER"/>
    <property type="match status" value="1"/>
</dbReference>
<protein>
    <submittedName>
        <fullName evidence="7">Acyltransferase domain-containing protein</fullName>
    </submittedName>
</protein>
<dbReference type="InterPro" id="IPR014031">
    <property type="entry name" value="Ketoacyl_synth_C"/>
</dbReference>
<feature type="domain" description="Carrier" evidence="5">
    <location>
        <begin position="985"/>
        <end position="1060"/>
    </location>
</feature>
<feature type="region of interest" description="Disordered" evidence="4">
    <location>
        <begin position="434"/>
        <end position="462"/>
    </location>
</feature>
<dbReference type="Proteomes" id="UP000638560">
    <property type="component" value="Unassembled WGS sequence"/>
</dbReference>
<dbReference type="InterPro" id="IPR032821">
    <property type="entry name" value="PKS_assoc"/>
</dbReference>
<dbReference type="InterPro" id="IPR016035">
    <property type="entry name" value="Acyl_Trfase/lysoPLipase"/>
</dbReference>
<dbReference type="InterPro" id="IPR009081">
    <property type="entry name" value="PP-bd_ACP"/>
</dbReference>
<evidence type="ECO:0000256" key="4">
    <source>
        <dbReference type="SAM" id="MobiDB-lite"/>
    </source>
</evidence>
<dbReference type="SUPFAM" id="SSF53901">
    <property type="entry name" value="Thiolase-like"/>
    <property type="match status" value="2"/>
</dbReference>
<dbReference type="EMBL" id="JADPUN010000175">
    <property type="protein sequence ID" value="MBF9130923.1"/>
    <property type="molecule type" value="Genomic_DNA"/>
</dbReference>
<evidence type="ECO:0000256" key="2">
    <source>
        <dbReference type="ARBA" id="ARBA00022553"/>
    </source>
</evidence>
<dbReference type="PROSITE" id="PS52004">
    <property type="entry name" value="KS3_2"/>
    <property type="match status" value="2"/>
</dbReference>
<organism evidence="7 8">
    <name type="scientific">Plantactinospora alkalitolerans</name>
    <dbReference type="NCBI Taxonomy" id="2789879"/>
    <lineage>
        <taxon>Bacteria</taxon>
        <taxon>Bacillati</taxon>
        <taxon>Actinomycetota</taxon>
        <taxon>Actinomycetes</taxon>
        <taxon>Micromonosporales</taxon>
        <taxon>Micromonosporaceae</taxon>
        <taxon>Plantactinospora</taxon>
    </lineage>
</organism>
<dbReference type="SMART" id="SM00827">
    <property type="entry name" value="PKS_AT"/>
    <property type="match status" value="1"/>
</dbReference>
<dbReference type="Pfam" id="PF00698">
    <property type="entry name" value="Acyl_transf_1"/>
    <property type="match status" value="1"/>
</dbReference>
<dbReference type="InterPro" id="IPR016039">
    <property type="entry name" value="Thiolase-like"/>
</dbReference>
<dbReference type="InterPro" id="IPR020806">
    <property type="entry name" value="PKS_PP-bd"/>
</dbReference>
<keyword evidence="8" id="KW-1185">Reference proteome</keyword>
<feature type="domain" description="Ketosynthase family 3 (KS3)" evidence="6">
    <location>
        <begin position="1078"/>
        <end position="1422"/>
    </location>
</feature>
<dbReference type="PROSITE" id="PS00606">
    <property type="entry name" value="KS3_1"/>
    <property type="match status" value="1"/>
</dbReference>